<dbReference type="GO" id="GO:0006508">
    <property type="term" value="P:proteolysis"/>
    <property type="evidence" value="ECO:0007669"/>
    <property type="project" value="UniProtKB-KW"/>
</dbReference>
<keyword evidence="6" id="KW-0732">Signal</keyword>
<dbReference type="Gene3D" id="3.90.1720.10">
    <property type="entry name" value="endopeptidase domain like (from Nostoc punctiforme)"/>
    <property type="match status" value="1"/>
</dbReference>
<dbReference type="PANTHER" id="PTHR47053:SF1">
    <property type="entry name" value="MUREIN DD-ENDOPEPTIDASE MEPH-RELATED"/>
    <property type="match status" value="1"/>
</dbReference>
<keyword evidence="4" id="KW-0788">Thiol protease</keyword>
<evidence type="ECO:0000259" key="7">
    <source>
        <dbReference type="PROSITE" id="PS51781"/>
    </source>
</evidence>
<evidence type="ECO:0000313" key="10">
    <source>
        <dbReference type="Proteomes" id="UP000595897"/>
    </source>
</evidence>
<dbReference type="Pfam" id="PF00877">
    <property type="entry name" value="NLPC_P60"/>
    <property type="match status" value="1"/>
</dbReference>
<reference evidence="9 10" key="1">
    <citation type="submission" date="2020-11" db="EMBL/GenBank/DDBJ databases">
        <title>Draft genome sequencing of a Lachnospiraceae strain isolated from anoxic soil subjected to BSD treatment.</title>
        <authorList>
            <person name="Uek A."/>
            <person name="Tonouchi A."/>
        </authorList>
    </citation>
    <scope>NUCLEOTIDE SEQUENCE [LARGE SCALE GENOMIC DNA]</scope>
    <source>
        <strain evidence="9 10">TB5</strain>
    </source>
</reference>
<dbReference type="InterPro" id="IPR003646">
    <property type="entry name" value="SH3-like_bac-type"/>
</dbReference>
<feature type="signal peptide" evidence="6">
    <location>
        <begin position="1"/>
        <end position="28"/>
    </location>
</feature>
<dbReference type="InterPro" id="IPR038765">
    <property type="entry name" value="Papain-like_cys_pep_sf"/>
</dbReference>
<dbReference type="PROSITE" id="PS51781">
    <property type="entry name" value="SH3B"/>
    <property type="match status" value="1"/>
</dbReference>
<dbReference type="InterPro" id="IPR000064">
    <property type="entry name" value="NLP_P60_dom"/>
</dbReference>
<keyword evidence="3" id="KW-0378">Hydrolase</keyword>
<dbReference type="AlphaFoldDB" id="A0A7R7ELS9"/>
<dbReference type="InterPro" id="IPR051202">
    <property type="entry name" value="Peptidase_C40"/>
</dbReference>
<feature type="chain" id="PRO_5033052355" evidence="6">
    <location>
        <begin position="29"/>
        <end position="399"/>
    </location>
</feature>
<name>A0A7R7ELS9_9FIRM</name>
<evidence type="ECO:0000256" key="3">
    <source>
        <dbReference type="ARBA" id="ARBA00022801"/>
    </source>
</evidence>
<evidence type="ECO:0000256" key="2">
    <source>
        <dbReference type="ARBA" id="ARBA00022670"/>
    </source>
</evidence>
<proteinExistence type="inferred from homology"/>
<dbReference type="Pfam" id="PF08239">
    <property type="entry name" value="SH3_3"/>
    <property type="match status" value="2"/>
</dbReference>
<feature type="region of interest" description="Disordered" evidence="5">
    <location>
        <begin position="229"/>
        <end position="280"/>
    </location>
</feature>
<keyword evidence="10" id="KW-1185">Reference proteome</keyword>
<evidence type="ECO:0000256" key="4">
    <source>
        <dbReference type="ARBA" id="ARBA00022807"/>
    </source>
</evidence>
<dbReference type="GO" id="GO:0008234">
    <property type="term" value="F:cysteine-type peptidase activity"/>
    <property type="evidence" value="ECO:0007669"/>
    <property type="project" value="UniProtKB-KW"/>
</dbReference>
<feature type="compositionally biased region" description="Low complexity" evidence="5">
    <location>
        <begin position="267"/>
        <end position="279"/>
    </location>
</feature>
<gene>
    <name evidence="9" type="ORF">bsdtb5_22300</name>
</gene>
<keyword evidence="2" id="KW-0645">Protease</keyword>
<dbReference type="PANTHER" id="PTHR47053">
    <property type="entry name" value="MUREIN DD-ENDOPEPTIDASE MEPH-RELATED"/>
    <property type="match status" value="1"/>
</dbReference>
<evidence type="ECO:0000259" key="8">
    <source>
        <dbReference type="PROSITE" id="PS51935"/>
    </source>
</evidence>
<dbReference type="SUPFAM" id="SSF54001">
    <property type="entry name" value="Cysteine proteinases"/>
    <property type="match status" value="1"/>
</dbReference>
<accession>A0A7R7ELS9</accession>
<dbReference type="KEGG" id="ahb:bsdtb5_22300"/>
<sequence>MRKNVYKLATLCVIGTLSIAGKSMVAKANEIPVAGIDVILDEYYSGRDDEEYKIEEYLNPEISEYQNLAIAQVSNYVNIRVKADDNSKILGKLYNNSAATILEEKGEWLKITSGTVTGYIKSEYVVTGDQIKSLAQKVGKRYAVINTTTLKVREKANLNSEVLTLVPIDEEFAVTKELDGWVKVSIDNDIKGYIALEYVTLRTEYKEAESIEEEKARLEKEKRKAEEIAREEAARNAIQSQSSSASVSRSNDSSSSSSSATTKRDTSNNQGSNSNSSSESELRRAIVQYALRFEGNPYVWGGTSLTNGADCSGFTQSIFRNYGISIPRTSRTQATGGKVISISQMQQGDLIFYDRNGTINHVGIYIGNGKVISASSPETGIRITNYNYREPNKVVSYID</sequence>
<dbReference type="EMBL" id="AP024169">
    <property type="protein sequence ID" value="BCN30935.1"/>
    <property type="molecule type" value="Genomic_DNA"/>
</dbReference>
<protein>
    <submittedName>
        <fullName evidence="9">Uncharacterized protein</fullName>
    </submittedName>
</protein>
<comment type="similarity">
    <text evidence="1">Belongs to the peptidase C40 family.</text>
</comment>
<evidence type="ECO:0000256" key="6">
    <source>
        <dbReference type="SAM" id="SignalP"/>
    </source>
</evidence>
<dbReference type="RefSeq" id="WP_271712089.1">
    <property type="nucleotide sequence ID" value="NZ_AP024169.1"/>
</dbReference>
<dbReference type="SMART" id="SM00287">
    <property type="entry name" value="SH3b"/>
    <property type="match status" value="2"/>
</dbReference>
<feature type="domain" description="NlpC/P60" evidence="8">
    <location>
        <begin position="280"/>
        <end position="399"/>
    </location>
</feature>
<evidence type="ECO:0000313" key="9">
    <source>
        <dbReference type="EMBL" id="BCN30935.1"/>
    </source>
</evidence>
<feature type="domain" description="SH3b" evidence="7">
    <location>
        <begin position="66"/>
        <end position="129"/>
    </location>
</feature>
<evidence type="ECO:0000256" key="5">
    <source>
        <dbReference type="SAM" id="MobiDB-lite"/>
    </source>
</evidence>
<feature type="compositionally biased region" description="Low complexity" evidence="5">
    <location>
        <begin position="235"/>
        <end position="259"/>
    </location>
</feature>
<dbReference type="Gene3D" id="2.30.30.40">
    <property type="entry name" value="SH3 Domains"/>
    <property type="match status" value="2"/>
</dbReference>
<dbReference type="PROSITE" id="PS51935">
    <property type="entry name" value="NLPC_P60"/>
    <property type="match status" value="1"/>
</dbReference>
<dbReference type="Proteomes" id="UP000595897">
    <property type="component" value="Chromosome"/>
</dbReference>
<evidence type="ECO:0000256" key="1">
    <source>
        <dbReference type="ARBA" id="ARBA00007074"/>
    </source>
</evidence>
<organism evidence="9 10">
    <name type="scientific">Anaeromicropila herbilytica</name>
    <dbReference type="NCBI Taxonomy" id="2785025"/>
    <lineage>
        <taxon>Bacteria</taxon>
        <taxon>Bacillati</taxon>
        <taxon>Bacillota</taxon>
        <taxon>Clostridia</taxon>
        <taxon>Lachnospirales</taxon>
        <taxon>Lachnospiraceae</taxon>
        <taxon>Anaeromicropila</taxon>
    </lineage>
</organism>